<evidence type="ECO:0000259" key="10">
    <source>
        <dbReference type="Pfam" id="PF14681"/>
    </source>
</evidence>
<keyword evidence="7" id="KW-0808">Transferase</keyword>
<organism evidence="11 12">
    <name type="scientific">Neodothiora populina</name>
    <dbReference type="NCBI Taxonomy" id="2781224"/>
    <lineage>
        <taxon>Eukaryota</taxon>
        <taxon>Fungi</taxon>
        <taxon>Dikarya</taxon>
        <taxon>Ascomycota</taxon>
        <taxon>Pezizomycotina</taxon>
        <taxon>Dothideomycetes</taxon>
        <taxon>Dothideomycetidae</taxon>
        <taxon>Dothideales</taxon>
        <taxon>Dothioraceae</taxon>
        <taxon>Neodothiora</taxon>
    </lineage>
</organism>
<comment type="pathway">
    <text evidence="2">Pyrimidine metabolism; UMP biosynthesis via salvage pathway; UMP from uracil: step 1/1.</text>
</comment>
<keyword evidence="8" id="KW-0547">Nucleotide-binding</keyword>
<evidence type="ECO:0000256" key="1">
    <source>
        <dbReference type="ARBA" id="ARBA00001946"/>
    </source>
</evidence>
<evidence type="ECO:0000256" key="4">
    <source>
        <dbReference type="ARBA" id="ARBA00011894"/>
    </source>
</evidence>
<dbReference type="PANTHER" id="PTHR32315">
    <property type="entry name" value="ADENINE PHOSPHORIBOSYLTRANSFERASE"/>
    <property type="match status" value="1"/>
</dbReference>
<dbReference type="Proteomes" id="UP001562354">
    <property type="component" value="Unassembled WGS sequence"/>
</dbReference>
<evidence type="ECO:0000256" key="8">
    <source>
        <dbReference type="ARBA" id="ARBA00022741"/>
    </source>
</evidence>
<reference evidence="11 12" key="1">
    <citation type="submission" date="2024-07" db="EMBL/GenBank/DDBJ databases">
        <title>Draft sequence of the Neodothiora populina.</title>
        <authorList>
            <person name="Drown D.D."/>
            <person name="Schuette U.S."/>
            <person name="Buechlein A.B."/>
            <person name="Rusch D.R."/>
            <person name="Winton L.W."/>
            <person name="Adams G.A."/>
        </authorList>
    </citation>
    <scope>NUCLEOTIDE SEQUENCE [LARGE SCALE GENOMIC DNA]</scope>
    <source>
        <strain evidence="11 12">CPC 39397</strain>
    </source>
</reference>
<dbReference type="EC" id="2.4.2.9" evidence="4"/>
<comment type="caution">
    <text evidence="11">The sequence shown here is derived from an EMBL/GenBank/DDBJ whole genome shotgun (WGS) entry which is preliminary data.</text>
</comment>
<keyword evidence="6" id="KW-0328">Glycosyltransferase</keyword>
<proteinExistence type="inferred from homology"/>
<evidence type="ECO:0000256" key="7">
    <source>
        <dbReference type="ARBA" id="ARBA00022679"/>
    </source>
</evidence>
<dbReference type="PANTHER" id="PTHR32315:SF4">
    <property type="entry name" value="URACIL PHOSPHORIBOSYLTRANSFERASE, CHLOROPLASTIC"/>
    <property type="match status" value="1"/>
</dbReference>
<keyword evidence="12" id="KW-1185">Reference proteome</keyword>
<gene>
    <name evidence="11" type="ORF">AAFC00_000042</name>
</gene>
<dbReference type="NCBIfam" id="NF001097">
    <property type="entry name" value="PRK00129.1"/>
    <property type="match status" value="1"/>
</dbReference>
<protein>
    <recommendedName>
        <fullName evidence="4">uracil phosphoribosyltransferase</fullName>
        <ecNumber evidence="4">2.4.2.9</ecNumber>
    </recommendedName>
</protein>
<dbReference type="Gene3D" id="3.40.50.2020">
    <property type="match status" value="1"/>
</dbReference>
<sequence length="237" mass="25196">MSLPPSVHKSTHALLRAKLSQLRSQSTSARETKLLVSEIATMIGYEALADGLSVTAGAKDKSPLGYEYTCETISPGHVSLVPILRSGLGMVDAFQSLLPYPVPIFHLGMYREKSTLQPVEYYNNLPYHTASSPSSPESSKPSDLAILLDPIIATGATASAAIDTLRDWGVGRVILCSVLASRDGLEKVAAVWDEKTADGKSRVEIWVGGVDDGVDGKGMIRPGLGDVGDRLFGTIGK</sequence>
<dbReference type="EMBL" id="JBFMKM010000018">
    <property type="protein sequence ID" value="KAL1296535.1"/>
    <property type="molecule type" value="Genomic_DNA"/>
</dbReference>
<name>A0ABR3P1R4_9PEZI</name>
<dbReference type="SUPFAM" id="SSF53271">
    <property type="entry name" value="PRTase-like"/>
    <property type="match status" value="1"/>
</dbReference>
<comment type="cofactor">
    <cofactor evidence="1">
        <name>Mg(2+)</name>
        <dbReference type="ChEBI" id="CHEBI:18420"/>
    </cofactor>
</comment>
<evidence type="ECO:0000256" key="3">
    <source>
        <dbReference type="ARBA" id="ARBA00009516"/>
    </source>
</evidence>
<accession>A0ABR3P1R4</accession>
<dbReference type="InterPro" id="IPR000836">
    <property type="entry name" value="PRTase_dom"/>
</dbReference>
<dbReference type="InterPro" id="IPR029057">
    <property type="entry name" value="PRTase-like"/>
</dbReference>
<evidence type="ECO:0000313" key="11">
    <source>
        <dbReference type="EMBL" id="KAL1296535.1"/>
    </source>
</evidence>
<evidence type="ECO:0000256" key="2">
    <source>
        <dbReference type="ARBA" id="ARBA00005180"/>
    </source>
</evidence>
<dbReference type="Pfam" id="PF14681">
    <property type="entry name" value="UPRTase"/>
    <property type="match status" value="1"/>
</dbReference>
<dbReference type="InterPro" id="IPR050054">
    <property type="entry name" value="UPRTase/APRTase"/>
</dbReference>
<evidence type="ECO:0000313" key="12">
    <source>
        <dbReference type="Proteomes" id="UP001562354"/>
    </source>
</evidence>
<dbReference type="CDD" id="cd06223">
    <property type="entry name" value="PRTases_typeI"/>
    <property type="match status" value="1"/>
</dbReference>
<comment type="similarity">
    <text evidence="3">Belongs to the UPRTase family.</text>
</comment>
<evidence type="ECO:0000256" key="5">
    <source>
        <dbReference type="ARBA" id="ARBA00022533"/>
    </source>
</evidence>
<evidence type="ECO:0000256" key="9">
    <source>
        <dbReference type="ARBA" id="ARBA00023134"/>
    </source>
</evidence>
<feature type="domain" description="Phosphoribosyltransferase" evidence="10">
    <location>
        <begin position="11"/>
        <end position="234"/>
    </location>
</feature>
<keyword evidence="5" id="KW-0021">Allosteric enzyme</keyword>
<dbReference type="RefSeq" id="XP_069196217.1">
    <property type="nucleotide sequence ID" value="XM_069344141.1"/>
</dbReference>
<keyword evidence="9" id="KW-0342">GTP-binding</keyword>
<evidence type="ECO:0000256" key="6">
    <source>
        <dbReference type="ARBA" id="ARBA00022676"/>
    </source>
</evidence>
<dbReference type="GeneID" id="95973745"/>